<gene>
    <name evidence="5" type="ORF">S01H4_20632</name>
</gene>
<evidence type="ECO:0000259" key="4">
    <source>
        <dbReference type="SMART" id="SM00861"/>
    </source>
</evidence>
<feature type="non-terminal residue" evidence="5">
    <location>
        <position position="118"/>
    </location>
</feature>
<reference evidence="5" key="1">
    <citation type="journal article" date="2014" name="Front. Microbiol.">
        <title>High frequency of phylogenetically diverse reductive dehalogenase-homologous genes in deep subseafloor sedimentary metagenomes.</title>
        <authorList>
            <person name="Kawai M."/>
            <person name="Futagami T."/>
            <person name="Toyoda A."/>
            <person name="Takaki Y."/>
            <person name="Nishi S."/>
            <person name="Hori S."/>
            <person name="Arai W."/>
            <person name="Tsubouchi T."/>
            <person name="Morono Y."/>
            <person name="Uchiyama I."/>
            <person name="Ito T."/>
            <person name="Fujiyama A."/>
            <person name="Inagaki F."/>
            <person name="Takami H."/>
        </authorList>
    </citation>
    <scope>NUCLEOTIDE SEQUENCE</scope>
    <source>
        <strain evidence="5">Expedition CK06-06</strain>
    </source>
</reference>
<dbReference type="Gene3D" id="3.40.50.970">
    <property type="match status" value="1"/>
</dbReference>
<dbReference type="InterPro" id="IPR029061">
    <property type="entry name" value="THDP-binding"/>
</dbReference>
<dbReference type="PANTHER" id="PTHR43825:SF1">
    <property type="entry name" value="TRANSKETOLASE-LIKE PYRIMIDINE-BINDING DOMAIN-CONTAINING PROTEIN"/>
    <property type="match status" value="1"/>
</dbReference>
<comment type="caution">
    <text evidence="5">The sequence shown here is derived from an EMBL/GenBank/DDBJ whole genome shotgun (WGS) entry which is preliminary data.</text>
</comment>
<comment type="similarity">
    <text evidence="2">Belongs to the transketolase family.</text>
</comment>
<dbReference type="CDD" id="cd07033">
    <property type="entry name" value="TPP_PYR_DXS_TK_like"/>
    <property type="match status" value="1"/>
</dbReference>
<dbReference type="SUPFAM" id="SSF52518">
    <property type="entry name" value="Thiamin diphosphate-binding fold (THDP-binding)"/>
    <property type="match status" value="1"/>
</dbReference>
<dbReference type="InterPro" id="IPR051157">
    <property type="entry name" value="PDH/Transketolase"/>
</dbReference>
<dbReference type="PANTHER" id="PTHR43825">
    <property type="entry name" value="PYRUVATE DEHYDROGENASE E1 COMPONENT"/>
    <property type="match status" value="1"/>
</dbReference>
<keyword evidence="3" id="KW-0786">Thiamine pyrophosphate</keyword>
<sequence length="118" mass="12639">MNKAGDVSLAFGKALVEIGREDKNVVVLDADVSHSTRTYMFKEEFPERFYDVGVAEQNMIGVAAGLALTGKVPFVNTFSVFAVDRVFDQIRQSIAYPHLNVKICGAAAGISLGDAGPS</sequence>
<feature type="domain" description="Transketolase-like pyrimidine-binding" evidence="4">
    <location>
        <begin position="5"/>
        <end position="118"/>
    </location>
</feature>
<name>X0Z9W7_9ZZZZ</name>
<comment type="cofactor">
    <cofactor evidence="1">
        <name>thiamine diphosphate</name>
        <dbReference type="ChEBI" id="CHEBI:58937"/>
    </cofactor>
</comment>
<dbReference type="FunFam" id="3.40.50.970:FF:000129">
    <property type="entry name" value="Transketolase"/>
    <property type="match status" value="1"/>
</dbReference>
<dbReference type="AlphaFoldDB" id="X0Z9W7"/>
<proteinExistence type="inferred from homology"/>
<accession>X0Z9W7</accession>
<dbReference type="InterPro" id="IPR005475">
    <property type="entry name" value="Transketolase-like_Pyr-bd"/>
</dbReference>
<organism evidence="5">
    <name type="scientific">marine sediment metagenome</name>
    <dbReference type="NCBI Taxonomy" id="412755"/>
    <lineage>
        <taxon>unclassified sequences</taxon>
        <taxon>metagenomes</taxon>
        <taxon>ecological metagenomes</taxon>
    </lineage>
</organism>
<dbReference type="SMART" id="SM00861">
    <property type="entry name" value="Transket_pyr"/>
    <property type="match status" value="1"/>
</dbReference>
<dbReference type="EMBL" id="BART01009291">
    <property type="protein sequence ID" value="GAG66034.1"/>
    <property type="molecule type" value="Genomic_DNA"/>
</dbReference>
<evidence type="ECO:0000256" key="3">
    <source>
        <dbReference type="ARBA" id="ARBA00023052"/>
    </source>
</evidence>
<evidence type="ECO:0000313" key="5">
    <source>
        <dbReference type="EMBL" id="GAG66034.1"/>
    </source>
</evidence>
<dbReference type="Pfam" id="PF02779">
    <property type="entry name" value="Transket_pyr"/>
    <property type="match status" value="1"/>
</dbReference>
<evidence type="ECO:0000256" key="2">
    <source>
        <dbReference type="ARBA" id="ARBA00007131"/>
    </source>
</evidence>
<evidence type="ECO:0000256" key="1">
    <source>
        <dbReference type="ARBA" id="ARBA00001964"/>
    </source>
</evidence>
<protein>
    <recommendedName>
        <fullName evidence="4">Transketolase-like pyrimidine-binding domain-containing protein</fullName>
    </recommendedName>
</protein>